<dbReference type="AlphaFoldDB" id="A0A6A5VLQ2"/>
<feature type="transmembrane region" description="Helical" evidence="1">
    <location>
        <begin position="68"/>
        <end position="88"/>
    </location>
</feature>
<organism evidence="2 3">
    <name type="scientific">Bimuria novae-zelandiae CBS 107.79</name>
    <dbReference type="NCBI Taxonomy" id="1447943"/>
    <lineage>
        <taxon>Eukaryota</taxon>
        <taxon>Fungi</taxon>
        <taxon>Dikarya</taxon>
        <taxon>Ascomycota</taxon>
        <taxon>Pezizomycotina</taxon>
        <taxon>Dothideomycetes</taxon>
        <taxon>Pleosporomycetidae</taxon>
        <taxon>Pleosporales</taxon>
        <taxon>Massarineae</taxon>
        <taxon>Didymosphaeriaceae</taxon>
        <taxon>Bimuria</taxon>
    </lineage>
</organism>
<protein>
    <submittedName>
        <fullName evidence="2">Uncharacterized protein</fullName>
    </submittedName>
</protein>
<feature type="transmembrane region" description="Helical" evidence="1">
    <location>
        <begin position="29"/>
        <end position="47"/>
    </location>
</feature>
<proteinExistence type="predicted"/>
<keyword evidence="1" id="KW-0472">Membrane</keyword>
<sequence length="387" mass="43107">MFNWQNIVLFGISYFVIPRLTFLPSSLHSLLIIFGPLLLPRVINLFNTSRAASRSIPVRPVPTKVQRALNLLFFAVVVWGALSLPYFAEENVFRITQSRWQIEPNVLFTRLSLLRPLTEDDAKLRERFTLNSANKMLYFTFGPDTLLNYLWCTGPATSDSVRNCFYYAVPKLLTPHIAHLAVLGLATSSLVGPEGSRFRTHATIAGLTLVVAETWYLGTYDPSTNKRAKVLQEVDFVHWRLRVLRYLAFALVDAALAATLYLTSTNRWLARPEPIANRLEATTKIAEETLHKLRALGLLENSINRDPGLRQVREEYWRTEGQVMSEAIAEPEVTEKINAAISNMDFATLEGKVGEVADGILSAIDGLRGSQTLSASGTSDSPAAPAA</sequence>
<dbReference type="OrthoDB" id="4218123at2759"/>
<evidence type="ECO:0000256" key="1">
    <source>
        <dbReference type="SAM" id="Phobius"/>
    </source>
</evidence>
<name>A0A6A5VLQ2_9PLEO</name>
<evidence type="ECO:0000313" key="2">
    <source>
        <dbReference type="EMBL" id="KAF1975956.1"/>
    </source>
</evidence>
<reference evidence="2" key="1">
    <citation type="journal article" date="2020" name="Stud. Mycol.">
        <title>101 Dothideomycetes genomes: a test case for predicting lifestyles and emergence of pathogens.</title>
        <authorList>
            <person name="Haridas S."/>
            <person name="Albert R."/>
            <person name="Binder M."/>
            <person name="Bloem J."/>
            <person name="Labutti K."/>
            <person name="Salamov A."/>
            <person name="Andreopoulos B."/>
            <person name="Baker S."/>
            <person name="Barry K."/>
            <person name="Bills G."/>
            <person name="Bluhm B."/>
            <person name="Cannon C."/>
            <person name="Castanera R."/>
            <person name="Culley D."/>
            <person name="Daum C."/>
            <person name="Ezra D."/>
            <person name="Gonzalez J."/>
            <person name="Henrissat B."/>
            <person name="Kuo A."/>
            <person name="Liang C."/>
            <person name="Lipzen A."/>
            <person name="Lutzoni F."/>
            <person name="Magnuson J."/>
            <person name="Mondo S."/>
            <person name="Nolan M."/>
            <person name="Ohm R."/>
            <person name="Pangilinan J."/>
            <person name="Park H.-J."/>
            <person name="Ramirez L."/>
            <person name="Alfaro M."/>
            <person name="Sun H."/>
            <person name="Tritt A."/>
            <person name="Yoshinaga Y."/>
            <person name="Zwiers L.-H."/>
            <person name="Turgeon B."/>
            <person name="Goodwin S."/>
            <person name="Spatafora J."/>
            <person name="Crous P."/>
            <person name="Grigoriev I."/>
        </authorList>
    </citation>
    <scope>NUCLEOTIDE SEQUENCE</scope>
    <source>
        <strain evidence="2">CBS 107.79</strain>
    </source>
</reference>
<dbReference type="PANTHER" id="PTHR39470">
    <property type="entry name" value="CHROMOSOME 10, WHOLE GENOME SHOTGUN SEQUENCE"/>
    <property type="match status" value="1"/>
</dbReference>
<evidence type="ECO:0000313" key="3">
    <source>
        <dbReference type="Proteomes" id="UP000800036"/>
    </source>
</evidence>
<accession>A0A6A5VLQ2</accession>
<dbReference type="Proteomes" id="UP000800036">
    <property type="component" value="Unassembled WGS sequence"/>
</dbReference>
<gene>
    <name evidence="2" type="ORF">BU23DRAFT_57690</name>
</gene>
<keyword evidence="1" id="KW-1133">Transmembrane helix</keyword>
<dbReference type="EMBL" id="ML976668">
    <property type="protein sequence ID" value="KAF1975956.1"/>
    <property type="molecule type" value="Genomic_DNA"/>
</dbReference>
<keyword evidence="3" id="KW-1185">Reference proteome</keyword>
<keyword evidence="1" id="KW-0812">Transmembrane</keyword>
<dbReference type="PANTHER" id="PTHR39470:SF1">
    <property type="entry name" value="CHORISMATE SYNTHASE PROTEIN"/>
    <property type="match status" value="1"/>
</dbReference>